<dbReference type="Proteomes" id="UP000184406">
    <property type="component" value="Unassembled WGS sequence"/>
</dbReference>
<evidence type="ECO:0000313" key="5">
    <source>
        <dbReference type="Proteomes" id="UP000184406"/>
    </source>
</evidence>
<dbReference type="AlphaFoldDB" id="A0A1M5C3I2"/>
<reference evidence="5" key="1">
    <citation type="submission" date="2016-11" db="EMBL/GenBank/DDBJ databases">
        <authorList>
            <person name="Varghese N."/>
            <person name="Submissions S."/>
        </authorList>
    </citation>
    <scope>NUCLEOTIDE SEQUENCE [LARGE SCALE GENOMIC DNA]</scope>
    <source>
        <strain evidence="5">DSM 17539</strain>
    </source>
</reference>
<feature type="domain" description="HTH LytTR-type" evidence="3">
    <location>
        <begin position="149"/>
        <end position="234"/>
    </location>
</feature>
<accession>A0A1M5C3I2</accession>
<gene>
    <name evidence="4" type="ORF">SAMN03080594_104357</name>
</gene>
<dbReference type="RefSeq" id="WP_072862647.1">
    <property type="nucleotide sequence ID" value="NZ_FQUX01000004.1"/>
</dbReference>
<dbReference type="SMART" id="SM00448">
    <property type="entry name" value="REC"/>
    <property type="match status" value="1"/>
</dbReference>
<dbReference type="InterPro" id="IPR007492">
    <property type="entry name" value="LytTR_DNA-bd_dom"/>
</dbReference>
<dbReference type="GO" id="GO:0000156">
    <property type="term" value="F:phosphorelay response regulator activity"/>
    <property type="evidence" value="ECO:0007669"/>
    <property type="project" value="TreeGrafter"/>
</dbReference>
<dbReference type="PROSITE" id="PS50110">
    <property type="entry name" value="RESPONSE_REGULATORY"/>
    <property type="match status" value="1"/>
</dbReference>
<dbReference type="GO" id="GO:0003677">
    <property type="term" value="F:DNA binding"/>
    <property type="evidence" value="ECO:0007669"/>
    <property type="project" value="UniProtKB-KW"/>
</dbReference>
<proteinExistence type="predicted"/>
<sequence>MSFKVIIIDDEPLAINILKNYVEQIKELELVQTFTNAIDASTFLQRNEVDIVFLDINMPIMNGLDLLGSVNSKAMVVMTTAHEDYALKSFELEAIDYLVKPIPFHRFLKTVNRIINLKEGVPKNEVPTTNDNPSIFVKVDKKKLQKIYLDDIIVIESLKDYIRIKTKANKHIIHKTLSSFTEELPSDKFIRIHRSYTVAINKIDAIEGNSVEVQGIRYTIGRSYLNEVKSKILHDDLE</sequence>
<dbReference type="PANTHER" id="PTHR45526">
    <property type="entry name" value="TRANSCRIPTIONAL REGULATORY PROTEIN DPIA"/>
    <property type="match status" value="1"/>
</dbReference>
<organism evidence="4 5">
    <name type="scientific">Arenibacter palladensis</name>
    <dbReference type="NCBI Taxonomy" id="237373"/>
    <lineage>
        <taxon>Bacteria</taxon>
        <taxon>Pseudomonadati</taxon>
        <taxon>Bacteroidota</taxon>
        <taxon>Flavobacteriia</taxon>
        <taxon>Flavobacteriales</taxon>
        <taxon>Flavobacteriaceae</taxon>
        <taxon>Arenibacter</taxon>
    </lineage>
</organism>
<feature type="domain" description="Response regulatory" evidence="2">
    <location>
        <begin position="4"/>
        <end position="115"/>
    </location>
</feature>
<dbReference type="SUPFAM" id="SSF52172">
    <property type="entry name" value="CheY-like"/>
    <property type="match status" value="1"/>
</dbReference>
<name>A0A1M5C3I2_9FLAO</name>
<keyword evidence="5" id="KW-1185">Reference proteome</keyword>
<protein>
    <submittedName>
        <fullName evidence="4">DNA-binding response regulator, LytR/AlgR family</fullName>
    </submittedName>
</protein>
<dbReference type="PROSITE" id="PS50930">
    <property type="entry name" value="HTH_LYTTR"/>
    <property type="match status" value="1"/>
</dbReference>
<dbReference type="Pfam" id="PF00072">
    <property type="entry name" value="Response_reg"/>
    <property type="match status" value="1"/>
</dbReference>
<evidence type="ECO:0000259" key="2">
    <source>
        <dbReference type="PROSITE" id="PS50110"/>
    </source>
</evidence>
<dbReference type="SMART" id="SM00850">
    <property type="entry name" value="LytTR"/>
    <property type="match status" value="1"/>
</dbReference>
<dbReference type="InterPro" id="IPR051271">
    <property type="entry name" value="2C-system_Tx_regulators"/>
</dbReference>
<dbReference type="OrthoDB" id="2168082at2"/>
<evidence type="ECO:0000256" key="1">
    <source>
        <dbReference type="PROSITE-ProRule" id="PRU00169"/>
    </source>
</evidence>
<evidence type="ECO:0000313" key="4">
    <source>
        <dbReference type="EMBL" id="SHF49251.1"/>
    </source>
</evidence>
<dbReference type="Pfam" id="PF04397">
    <property type="entry name" value="LytTR"/>
    <property type="match status" value="1"/>
</dbReference>
<evidence type="ECO:0000259" key="3">
    <source>
        <dbReference type="PROSITE" id="PS50930"/>
    </source>
</evidence>
<dbReference type="Gene3D" id="2.40.50.1020">
    <property type="entry name" value="LytTr DNA-binding domain"/>
    <property type="match status" value="1"/>
</dbReference>
<dbReference type="InterPro" id="IPR001789">
    <property type="entry name" value="Sig_transdc_resp-reg_receiver"/>
</dbReference>
<dbReference type="InterPro" id="IPR011006">
    <property type="entry name" value="CheY-like_superfamily"/>
</dbReference>
<keyword evidence="4" id="KW-0238">DNA-binding</keyword>
<dbReference type="EMBL" id="FQUX01000004">
    <property type="protein sequence ID" value="SHF49251.1"/>
    <property type="molecule type" value="Genomic_DNA"/>
</dbReference>
<keyword evidence="1" id="KW-0597">Phosphoprotein</keyword>
<dbReference type="PANTHER" id="PTHR45526:SF1">
    <property type="entry name" value="TRANSCRIPTIONAL REGULATORY PROTEIN DCUR-RELATED"/>
    <property type="match status" value="1"/>
</dbReference>
<dbReference type="Gene3D" id="3.40.50.2300">
    <property type="match status" value="1"/>
</dbReference>
<feature type="modified residue" description="4-aspartylphosphate" evidence="1">
    <location>
        <position position="55"/>
    </location>
</feature>